<keyword evidence="2" id="KW-1185">Reference proteome</keyword>
<protein>
    <submittedName>
        <fullName evidence="1">Uncharacterized protein</fullName>
    </submittedName>
</protein>
<dbReference type="Proteomes" id="UP001472677">
    <property type="component" value="Unassembled WGS sequence"/>
</dbReference>
<dbReference type="PANTHER" id="PTHR36030:SF1">
    <property type="entry name" value="CALMODULIN-BINDING DOMAIN-CONTAINING PROTEIN"/>
    <property type="match status" value="1"/>
</dbReference>
<accession>A0ABR2F8T6</accession>
<evidence type="ECO:0000313" key="1">
    <source>
        <dbReference type="EMBL" id="KAK8574741.1"/>
    </source>
</evidence>
<evidence type="ECO:0000313" key="2">
    <source>
        <dbReference type="Proteomes" id="UP001472677"/>
    </source>
</evidence>
<sequence>METTQKKGFFKSKLPKSFSRVLTKPSSGTDHHNMAKTSYSMFPMLSDRPTTGFHRHKVASYFKPPPSFYDQNGYGNERWGSGDENVDSMAASYISNVSLSGNVFSLVMGYSTTEAPPWLSFTDLMFQ</sequence>
<dbReference type="EMBL" id="JBBPBM010000007">
    <property type="protein sequence ID" value="KAK8574741.1"/>
    <property type="molecule type" value="Genomic_DNA"/>
</dbReference>
<comment type="caution">
    <text evidence="1">The sequence shown here is derived from an EMBL/GenBank/DDBJ whole genome shotgun (WGS) entry which is preliminary data.</text>
</comment>
<dbReference type="PANTHER" id="PTHR36030">
    <property type="entry name" value="CALMODULIN-BINDING DOMAIN-CONTAINING PROTEIN"/>
    <property type="match status" value="1"/>
</dbReference>
<proteinExistence type="predicted"/>
<organism evidence="1 2">
    <name type="scientific">Hibiscus sabdariffa</name>
    <name type="common">roselle</name>
    <dbReference type="NCBI Taxonomy" id="183260"/>
    <lineage>
        <taxon>Eukaryota</taxon>
        <taxon>Viridiplantae</taxon>
        <taxon>Streptophyta</taxon>
        <taxon>Embryophyta</taxon>
        <taxon>Tracheophyta</taxon>
        <taxon>Spermatophyta</taxon>
        <taxon>Magnoliopsida</taxon>
        <taxon>eudicotyledons</taxon>
        <taxon>Gunneridae</taxon>
        <taxon>Pentapetalae</taxon>
        <taxon>rosids</taxon>
        <taxon>malvids</taxon>
        <taxon>Malvales</taxon>
        <taxon>Malvaceae</taxon>
        <taxon>Malvoideae</taxon>
        <taxon>Hibiscus</taxon>
    </lineage>
</organism>
<gene>
    <name evidence="1" type="ORF">V6N12_062425</name>
</gene>
<name>A0ABR2F8T6_9ROSI</name>
<reference evidence="1 2" key="1">
    <citation type="journal article" date="2024" name="G3 (Bethesda)">
        <title>Genome assembly of Hibiscus sabdariffa L. provides insights into metabolisms of medicinal natural products.</title>
        <authorList>
            <person name="Kim T."/>
        </authorList>
    </citation>
    <scope>NUCLEOTIDE SEQUENCE [LARGE SCALE GENOMIC DNA]</scope>
    <source>
        <strain evidence="1">TK-2024</strain>
        <tissue evidence="1">Old leaves</tissue>
    </source>
</reference>